<protein>
    <submittedName>
        <fullName evidence="1">Uncharacterized protein</fullName>
    </submittedName>
</protein>
<sequence length="44" mass="4843">MLVKTIFKYELFSKAVASATGSNFVTEAVFKTNQIASNIKANMK</sequence>
<name>A0A5B8HWQ9_9VIRU</name>
<organism evidence="1">
    <name type="scientific">Mimiviridae sp. ChoanoV1</name>
    <dbReference type="NCBI Taxonomy" id="2596887"/>
    <lineage>
        <taxon>Viruses</taxon>
        <taxon>Varidnaviria</taxon>
        <taxon>Bamfordvirae</taxon>
        <taxon>Nucleocytoviricota</taxon>
        <taxon>Megaviricetes</taxon>
        <taxon>Imitervirales</taxon>
        <taxon>Schizomimiviridae</taxon>
    </lineage>
</organism>
<dbReference type="EMBL" id="MK250089">
    <property type="protein sequence ID" value="QDY52233.1"/>
    <property type="molecule type" value="Genomic_DNA"/>
</dbReference>
<accession>A0A5B8HWQ9</accession>
<proteinExistence type="predicted"/>
<reference evidence="1" key="1">
    <citation type="submission" date="2018-11" db="EMBL/GenBank/DDBJ databases">
        <title>A distinct lineage of giant viruses engineers rhodopsin photosystems in predatory marine eukaryotes.</title>
        <authorList>
            <person name="Needham D.M."/>
            <person name="Yoshizawa S."/>
            <person name="Hosaka T."/>
            <person name="Poirier C."/>
            <person name="Choi C.-J."/>
            <person name="Hehenberger E."/>
            <person name="Irwin N.A.T."/>
            <person name="Wilken S."/>
            <person name="Yung C.-M."/>
            <person name="Bachy C."/>
            <person name="Kurihara R."/>
            <person name="Nakajima Y."/>
            <person name="Kojima K."/>
            <person name="Kimura-Someya T."/>
            <person name="Leonard G."/>
            <person name="Malmstrom R.R."/>
            <person name="Mende D."/>
            <person name="Olson D.K."/>
            <person name="Sudo Y."/>
            <person name="Sudek S."/>
            <person name="Richards T.A."/>
            <person name="DeLong E.F."/>
            <person name="Keeling P.J."/>
            <person name="Santoro A.E."/>
            <person name="Shirouzu M."/>
            <person name="Iwasaki W."/>
            <person name="Worden A.Z."/>
        </authorList>
    </citation>
    <scope>NUCLEOTIDE SEQUENCE</scope>
</reference>
<gene>
    <name evidence="1" type="ORF">5_30</name>
</gene>
<evidence type="ECO:0000313" key="1">
    <source>
        <dbReference type="EMBL" id="QDY52233.1"/>
    </source>
</evidence>